<gene>
    <name evidence="1" type="ORF">C665_10087</name>
</gene>
<evidence type="ECO:0008006" key="3">
    <source>
        <dbReference type="Google" id="ProtNLM"/>
    </source>
</evidence>
<dbReference type="AlphaFoldDB" id="N6YT39"/>
<dbReference type="RefSeq" id="WP_004307558.1">
    <property type="nucleotide sequence ID" value="NZ_AMXD01000052.1"/>
</dbReference>
<dbReference type="EMBL" id="AMXD01000052">
    <property type="protein sequence ID" value="ENO85552.1"/>
    <property type="molecule type" value="Genomic_DNA"/>
</dbReference>
<comment type="caution">
    <text evidence="1">The sequence shown here is derived from an EMBL/GenBank/DDBJ whole genome shotgun (WGS) entry which is preliminary data.</text>
</comment>
<name>N6YT39_THASP</name>
<dbReference type="Proteomes" id="UP000013042">
    <property type="component" value="Unassembled WGS sequence"/>
</dbReference>
<proteinExistence type="predicted"/>
<dbReference type="InterPro" id="IPR031009">
    <property type="entry name" value="Tcm_partner"/>
</dbReference>
<dbReference type="NCBIfam" id="TIGR04474">
    <property type="entry name" value="tcm_partner"/>
    <property type="match status" value="1"/>
</dbReference>
<protein>
    <recommendedName>
        <fullName evidence="3">Three-Cys-motif partner protein TcmP</fullName>
    </recommendedName>
</protein>
<evidence type="ECO:0000313" key="2">
    <source>
        <dbReference type="Proteomes" id="UP000013042"/>
    </source>
</evidence>
<reference evidence="1 2" key="1">
    <citation type="submission" date="2012-09" db="EMBL/GenBank/DDBJ databases">
        <title>Draft Genome Sequences of 6 Strains from Genus Thauera.</title>
        <authorList>
            <person name="Liu B."/>
            <person name="Shapleigh J.P."/>
            <person name="Frostegard A.H."/>
        </authorList>
    </citation>
    <scope>NUCLEOTIDE SEQUENCE [LARGE SCALE GENOMIC DNA]</scope>
    <source>
        <strain evidence="1 2">S2</strain>
    </source>
</reference>
<sequence>MKKGDKYAWRIGSAPPVIEQHSVVKHRIIESYVREYILTLMSQATIPKLQLTLVDGFSGGGAYLAEDGAGVVDGSPVLMMRAVREARVRLNIGRDKPREVAVDYAFIDVERDTAAYLEQRLAQRADEGAIERADLARARVCQGDFLAELPRLVGEVKARRMGEHAIFVLDQYSYDKLPMADLAGLMRAMQGAEVLLTFNVGSLITFLADRAANRLPMERIGLAKHVPWESLRTLKHDRQWRQVLQRHLAHGIRQEAGARFATLFFVRPLGATPWDYWLIHLSNRYKAHEVMKNLHWDNATAFGHELEPGVFMQGYDANRDQEYTGQDTFDFGDSSREACVNGIHEHFGRVIFEQPGPVRLRDLVERYAAQSPGSTQHFIQAAANLHRSQDVIICSPDGRTLRPSKSYHLNSTIEAARTPRLIP</sequence>
<organism evidence="1 2">
    <name type="scientific">Thauera aminoaromatica S2</name>
    <dbReference type="NCBI Taxonomy" id="1234381"/>
    <lineage>
        <taxon>Bacteria</taxon>
        <taxon>Pseudomonadati</taxon>
        <taxon>Pseudomonadota</taxon>
        <taxon>Betaproteobacteria</taxon>
        <taxon>Rhodocyclales</taxon>
        <taxon>Zoogloeaceae</taxon>
        <taxon>Thauera</taxon>
    </lineage>
</organism>
<evidence type="ECO:0000313" key="1">
    <source>
        <dbReference type="EMBL" id="ENO85552.1"/>
    </source>
</evidence>
<accession>N6YT39</accession>